<dbReference type="EMBL" id="MVAB01000001">
    <property type="protein sequence ID" value="OPF87113.1"/>
    <property type="molecule type" value="Genomic_DNA"/>
</dbReference>
<dbReference type="PANTHER" id="PTHR37816">
    <property type="entry name" value="YALI0E33011P"/>
    <property type="match status" value="1"/>
</dbReference>
<sequence>MKIRIIGYAGSGKTSLTIRLQEKYRIQGIALDDYLKIRDKNQRYNQLSERLQKLSNWIVEGVQVSRWTEKSTSDADLIIILDYPLSLCQYRVTKRAITQCFQKTKTFAQRKKIIKRMFKLYKWNRRFKKRLPDIKQNLYMDHGKLLILESPKDEKRIHREIKSDRSKLSNNNRKKAARNEKFLAVFLFKSPLKLAYHSL</sequence>
<evidence type="ECO:0008006" key="3">
    <source>
        <dbReference type="Google" id="ProtNLM"/>
    </source>
</evidence>
<dbReference type="AlphaFoldDB" id="A0A1V4DF94"/>
<dbReference type="InterPro" id="IPR052922">
    <property type="entry name" value="Cytidylate_Kinase-2"/>
</dbReference>
<comment type="caution">
    <text evidence="1">The sequence shown here is derived from an EMBL/GenBank/DDBJ whole genome shotgun (WGS) entry which is preliminary data.</text>
</comment>
<dbReference type="RefSeq" id="WP_079345341.1">
    <property type="nucleotide sequence ID" value="NZ_MVAB01000001.1"/>
</dbReference>
<protein>
    <recommendedName>
        <fullName evidence="3">Topology modulation protein</fullName>
    </recommendedName>
</protein>
<proteinExistence type="predicted"/>
<dbReference type="InterPro" id="IPR027417">
    <property type="entry name" value="P-loop_NTPase"/>
</dbReference>
<dbReference type="Gene3D" id="3.40.50.300">
    <property type="entry name" value="P-loop containing nucleotide triphosphate hydrolases"/>
    <property type="match status" value="1"/>
</dbReference>
<name>A0A1V4DF94_9ENTE</name>
<dbReference type="Proteomes" id="UP000189970">
    <property type="component" value="Unassembled WGS sequence"/>
</dbReference>
<evidence type="ECO:0000313" key="1">
    <source>
        <dbReference type="EMBL" id="OPF87113.1"/>
    </source>
</evidence>
<reference evidence="1 2" key="1">
    <citation type="submission" date="2017-02" db="EMBL/GenBank/DDBJ databases">
        <title>Vagococcus cremeus sp. nov., isolated from the small intestine of a marten, Martes flavigula.</title>
        <authorList>
            <person name="Tak E.J."/>
            <person name="Bae J.-W."/>
        </authorList>
    </citation>
    <scope>NUCLEOTIDE SEQUENCE [LARGE SCALE GENOMIC DNA]</scope>
    <source>
        <strain evidence="1 2">D7T301</strain>
    </source>
</reference>
<evidence type="ECO:0000313" key="2">
    <source>
        <dbReference type="Proteomes" id="UP000189970"/>
    </source>
</evidence>
<gene>
    <name evidence="1" type="ORF">BW731_02275</name>
</gene>
<keyword evidence="2" id="KW-1185">Reference proteome</keyword>
<dbReference type="SUPFAM" id="SSF52540">
    <property type="entry name" value="P-loop containing nucleoside triphosphate hydrolases"/>
    <property type="match status" value="1"/>
</dbReference>
<dbReference type="PANTHER" id="PTHR37816:SF2">
    <property type="entry name" value="DNA TOPOLOGY MODULATION PROTEIN FLAR-RELATED PROTEIN"/>
    <property type="match status" value="1"/>
</dbReference>
<organism evidence="1 2">
    <name type="scientific">Vagococcus martis</name>
    <dbReference type="NCBI Taxonomy" id="1768210"/>
    <lineage>
        <taxon>Bacteria</taxon>
        <taxon>Bacillati</taxon>
        <taxon>Bacillota</taxon>
        <taxon>Bacilli</taxon>
        <taxon>Lactobacillales</taxon>
        <taxon>Enterococcaceae</taxon>
        <taxon>Vagococcus</taxon>
    </lineage>
</organism>
<accession>A0A1V4DF94</accession>